<dbReference type="Gene3D" id="1.10.1200.10">
    <property type="entry name" value="ACP-like"/>
    <property type="match status" value="1"/>
</dbReference>
<dbReference type="InterPro" id="IPR020806">
    <property type="entry name" value="PKS_PP-bd"/>
</dbReference>
<reference evidence="4 5" key="1">
    <citation type="submission" date="2020-08" db="EMBL/GenBank/DDBJ databases">
        <title>Sequencing the genomes of 1000 actinobacteria strains.</title>
        <authorList>
            <person name="Klenk H.-P."/>
        </authorList>
    </citation>
    <scope>NUCLEOTIDE SEQUENCE [LARGE SCALE GENOMIC DNA]</scope>
    <source>
        <strain evidence="4 5">DSM 44230</strain>
    </source>
</reference>
<evidence type="ECO:0000313" key="5">
    <source>
        <dbReference type="Proteomes" id="UP000533598"/>
    </source>
</evidence>
<dbReference type="EMBL" id="JACHMH010000001">
    <property type="protein sequence ID" value="MBB4680484.1"/>
    <property type="molecule type" value="Genomic_DNA"/>
</dbReference>
<feature type="domain" description="Carrier" evidence="3">
    <location>
        <begin position="4"/>
        <end position="79"/>
    </location>
</feature>
<dbReference type="GO" id="GO:0031177">
    <property type="term" value="F:phosphopantetheine binding"/>
    <property type="evidence" value="ECO:0007669"/>
    <property type="project" value="InterPro"/>
</dbReference>
<keyword evidence="2" id="KW-0597">Phosphoprotein</keyword>
<keyword evidence="1" id="KW-0596">Phosphopantetheine</keyword>
<dbReference type="Pfam" id="PF00550">
    <property type="entry name" value="PP-binding"/>
    <property type="match status" value="1"/>
</dbReference>
<name>A0A7W7FYW0_9PSEU</name>
<gene>
    <name evidence="4" type="ORF">HNR67_006602</name>
</gene>
<dbReference type="RefSeq" id="WP_185006336.1">
    <property type="nucleotide sequence ID" value="NZ_BAAAUI010000005.1"/>
</dbReference>
<protein>
    <submittedName>
        <fullName evidence="4">Acyl carrier protein</fullName>
    </submittedName>
</protein>
<dbReference type="InterPro" id="IPR036736">
    <property type="entry name" value="ACP-like_sf"/>
</dbReference>
<evidence type="ECO:0000256" key="2">
    <source>
        <dbReference type="ARBA" id="ARBA00022553"/>
    </source>
</evidence>
<dbReference type="SUPFAM" id="SSF47336">
    <property type="entry name" value="ACP-like"/>
    <property type="match status" value="1"/>
</dbReference>
<organism evidence="4 5">
    <name type="scientific">Crossiella cryophila</name>
    <dbReference type="NCBI Taxonomy" id="43355"/>
    <lineage>
        <taxon>Bacteria</taxon>
        <taxon>Bacillati</taxon>
        <taxon>Actinomycetota</taxon>
        <taxon>Actinomycetes</taxon>
        <taxon>Pseudonocardiales</taxon>
        <taxon>Pseudonocardiaceae</taxon>
        <taxon>Crossiella</taxon>
    </lineage>
</organism>
<comment type="caution">
    <text evidence="4">The sequence shown here is derived from an EMBL/GenBank/DDBJ whole genome shotgun (WGS) entry which is preliminary data.</text>
</comment>
<accession>A0A7W7FYW0</accession>
<dbReference type="PANTHER" id="PTHR45527">
    <property type="entry name" value="NONRIBOSOMAL PEPTIDE SYNTHETASE"/>
    <property type="match status" value="1"/>
</dbReference>
<dbReference type="GO" id="GO:0005737">
    <property type="term" value="C:cytoplasm"/>
    <property type="evidence" value="ECO:0007669"/>
    <property type="project" value="TreeGrafter"/>
</dbReference>
<dbReference type="PROSITE" id="PS50075">
    <property type="entry name" value="CARRIER"/>
    <property type="match status" value="1"/>
</dbReference>
<evidence type="ECO:0000259" key="3">
    <source>
        <dbReference type="PROSITE" id="PS50075"/>
    </source>
</evidence>
<evidence type="ECO:0000313" key="4">
    <source>
        <dbReference type="EMBL" id="MBB4680484.1"/>
    </source>
</evidence>
<keyword evidence="5" id="KW-1185">Reference proteome</keyword>
<dbReference type="GO" id="GO:0044550">
    <property type="term" value="P:secondary metabolite biosynthetic process"/>
    <property type="evidence" value="ECO:0007669"/>
    <property type="project" value="TreeGrafter"/>
</dbReference>
<dbReference type="GO" id="GO:0043041">
    <property type="term" value="P:amino acid activation for nonribosomal peptide biosynthetic process"/>
    <property type="evidence" value="ECO:0007669"/>
    <property type="project" value="TreeGrafter"/>
</dbReference>
<dbReference type="PANTHER" id="PTHR45527:SF1">
    <property type="entry name" value="FATTY ACID SYNTHASE"/>
    <property type="match status" value="1"/>
</dbReference>
<sequence>MTNDLKVDVPELIAAIYRETLGDDHLDTASDFFEAGGDSLAAFQITARLRDALGAEVPVALVFAYPSPIDLAGVLDLEPAQG</sequence>
<dbReference type="Proteomes" id="UP000533598">
    <property type="component" value="Unassembled WGS sequence"/>
</dbReference>
<evidence type="ECO:0000256" key="1">
    <source>
        <dbReference type="ARBA" id="ARBA00022450"/>
    </source>
</evidence>
<dbReference type="SMART" id="SM00823">
    <property type="entry name" value="PKS_PP"/>
    <property type="match status" value="1"/>
</dbReference>
<proteinExistence type="predicted"/>
<dbReference type="AlphaFoldDB" id="A0A7W7FYW0"/>
<dbReference type="InterPro" id="IPR009081">
    <property type="entry name" value="PP-bd_ACP"/>
</dbReference>